<sequence length="163" mass="18549">MNLMKPTAGGFPASDHSLHVYWSKRVTSQALAFFRVHAFLKALFDRTKQVVEDLYREGADESTIAARFREYMKKGQTMRSQGPKRVEFYNDITSIAQKLENRVELQIASDCDDSTVRQLRLVLPQGRQTETVDASLALIDPICPSKKGQTHREPVFIVVFDEA</sequence>
<name>W4KCW2_HETIT</name>
<evidence type="ECO:0000313" key="2">
    <source>
        <dbReference type="Proteomes" id="UP000030671"/>
    </source>
</evidence>
<protein>
    <submittedName>
        <fullName evidence="1">Uncharacterized protein</fullName>
    </submittedName>
</protein>
<dbReference type="RefSeq" id="XP_009543357.1">
    <property type="nucleotide sequence ID" value="XM_009545062.1"/>
</dbReference>
<dbReference type="HOGENOM" id="CLU_1627275_0_0_1"/>
<dbReference type="GeneID" id="20673240"/>
<dbReference type="KEGG" id="hir:HETIRDRAFT_415364"/>
<organism evidence="1 2">
    <name type="scientific">Heterobasidion irregulare (strain TC 32-1)</name>
    <dbReference type="NCBI Taxonomy" id="747525"/>
    <lineage>
        <taxon>Eukaryota</taxon>
        <taxon>Fungi</taxon>
        <taxon>Dikarya</taxon>
        <taxon>Basidiomycota</taxon>
        <taxon>Agaricomycotina</taxon>
        <taxon>Agaricomycetes</taxon>
        <taxon>Russulales</taxon>
        <taxon>Bondarzewiaceae</taxon>
        <taxon>Heterobasidion</taxon>
        <taxon>Heterobasidion annosum species complex</taxon>
    </lineage>
</organism>
<proteinExistence type="predicted"/>
<dbReference type="EMBL" id="KI925456">
    <property type="protein sequence ID" value="ETW83579.1"/>
    <property type="molecule type" value="Genomic_DNA"/>
</dbReference>
<dbReference type="OrthoDB" id="107110at2759"/>
<dbReference type="Proteomes" id="UP000030671">
    <property type="component" value="Unassembled WGS sequence"/>
</dbReference>
<accession>W4KCW2</accession>
<gene>
    <name evidence="1" type="ORF">HETIRDRAFT_415364</name>
</gene>
<dbReference type="STRING" id="747525.W4KCW2"/>
<keyword evidence="2" id="KW-1185">Reference proteome</keyword>
<reference evidence="1 2" key="1">
    <citation type="journal article" date="2012" name="New Phytol.">
        <title>Insight into trade-off between wood decay and parasitism from the genome of a fungal forest pathogen.</title>
        <authorList>
            <person name="Olson A."/>
            <person name="Aerts A."/>
            <person name="Asiegbu F."/>
            <person name="Belbahri L."/>
            <person name="Bouzid O."/>
            <person name="Broberg A."/>
            <person name="Canback B."/>
            <person name="Coutinho P.M."/>
            <person name="Cullen D."/>
            <person name="Dalman K."/>
            <person name="Deflorio G."/>
            <person name="van Diepen L.T."/>
            <person name="Dunand C."/>
            <person name="Duplessis S."/>
            <person name="Durling M."/>
            <person name="Gonthier P."/>
            <person name="Grimwood J."/>
            <person name="Fossdal C.G."/>
            <person name="Hansson D."/>
            <person name="Henrissat B."/>
            <person name="Hietala A."/>
            <person name="Himmelstrand K."/>
            <person name="Hoffmeister D."/>
            <person name="Hogberg N."/>
            <person name="James T.Y."/>
            <person name="Karlsson M."/>
            <person name="Kohler A."/>
            <person name="Kues U."/>
            <person name="Lee Y.H."/>
            <person name="Lin Y.C."/>
            <person name="Lind M."/>
            <person name="Lindquist E."/>
            <person name="Lombard V."/>
            <person name="Lucas S."/>
            <person name="Lunden K."/>
            <person name="Morin E."/>
            <person name="Murat C."/>
            <person name="Park J."/>
            <person name="Raffaello T."/>
            <person name="Rouze P."/>
            <person name="Salamov A."/>
            <person name="Schmutz J."/>
            <person name="Solheim H."/>
            <person name="Stahlberg J."/>
            <person name="Velez H."/>
            <person name="de Vries R.P."/>
            <person name="Wiebenga A."/>
            <person name="Woodward S."/>
            <person name="Yakovlev I."/>
            <person name="Garbelotto M."/>
            <person name="Martin F."/>
            <person name="Grigoriev I.V."/>
            <person name="Stenlid J."/>
        </authorList>
    </citation>
    <scope>NUCLEOTIDE SEQUENCE [LARGE SCALE GENOMIC DNA]</scope>
    <source>
        <strain evidence="1 2">TC 32-1</strain>
    </source>
</reference>
<dbReference type="InParanoid" id="W4KCW2"/>
<dbReference type="AlphaFoldDB" id="W4KCW2"/>
<evidence type="ECO:0000313" key="1">
    <source>
        <dbReference type="EMBL" id="ETW83579.1"/>
    </source>
</evidence>